<feature type="transmembrane region" description="Helical" evidence="7">
    <location>
        <begin position="12"/>
        <end position="42"/>
    </location>
</feature>
<accession>A0ABT9TT14</accession>
<keyword evidence="6 7" id="KW-0472">Membrane</keyword>
<feature type="transmembrane region" description="Helical" evidence="7">
    <location>
        <begin position="120"/>
        <end position="138"/>
    </location>
</feature>
<dbReference type="EMBL" id="JAUSSW010000016">
    <property type="protein sequence ID" value="MDQ0104369.1"/>
    <property type="molecule type" value="Genomic_DNA"/>
</dbReference>
<evidence type="ECO:0000259" key="8">
    <source>
        <dbReference type="PROSITE" id="PS50928"/>
    </source>
</evidence>
<protein>
    <submittedName>
        <fullName evidence="9">Peptide/nickel transport system permease protein</fullName>
    </submittedName>
</protein>
<comment type="caution">
    <text evidence="9">The sequence shown here is derived from an EMBL/GenBank/DDBJ whole genome shotgun (WGS) entry which is preliminary data.</text>
</comment>
<dbReference type="SUPFAM" id="SSF161098">
    <property type="entry name" value="MetI-like"/>
    <property type="match status" value="1"/>
</dbReference>
<dbReference type="Proteomes" id="UP001244563">
    <property type="component" value="Unassembled WGS sequence"/>
</dbReference>
<keyword evidence="2 7" id="KW-0813">Transport</keyword>
<comment type="similarity">
    <text evidence="7">Belongs to the binding-protein-dependent transport system permease family.</text>
</comment>
<comment type="subcellular location">
    <subcellularLocation>
        <location evidence="1 7">Cell membrane</location>
        <topology evidence="1 7">Multi-pass membrane protein</topology>
    </subcellularLocation>
</comment>
<organism evidence="9 10">
    <name type="scientific">Paenarthrobacter nicotinovorans</name>
    <name type="common">Arthrobacter nicotinovorans</name>
    <dbReference type="NCBI Taxonomy" id="29320"/>
    <lineage>
        <taxon>Bacteria</taxon>
        <taxon>Bacillati</taxon>
        <taxon>Actinomycetota</taxon>
        <taxon>Actinomycetes</taxon>
        <taxon>Micrococcales</taxon>
        <taxon>Micrococcaceae</taxon>
        <taxon>Paenarthrobacter</taxon>
    </lineage>
</organism>
<dbReference type="PANTHER" id="PTHR43386">
    <property type="entry name" value="OLIGOPEPTIDE TRANSPORT SYSTEM PERMEASE PROTEIN APPC"/>
    <property type="match status" value="1"/>
</dbReference>
<reference evidence="9 10" key="1">
    <citation type="submission" date="2023-07" db="EMBL/GenBank/DDBJ databases">
        <title>Sorghum-associated microbial communities from plants grown in Nebraska, USA.</title>
        <authorList>
            <person name="Schachtman D."/>
        </authorList>
    </citation>
    <scope>NUCLEOTIDE SEQUENCE [LARGE SCALE GENOMIC DNA]</scope>
    <source>
        <strain evidence="9 10">CC523</strain>
    </source>
</reference>
<dbReference type="CDD" id="cd06261">
    <property type="entry name" value="TM_PBP2"/>
    <property type="match status" value="1"/>
</dbReference>
<dbReference type="Gene3D" id="1.10.3720.10">
    <property type="entry name" value="MetI-like"/>
    <property type="match status" value="1"/>
</dbReference>
<evidence type="ECO:0000256" key="2">
    <source>
        <dbReference type="ARBA" id="ARBA00022448"/>
    </source>
</evidence>
<proteinExistence type="inferred from homology"/>
<evidence type="ECO:0000256" key="5">
    <source>
        <dbReference type="ARBA" id="ARBA00022989"/>
    </source>
</evidence>
<feature type="transmembrane region" description="Helical" evidence="7">
    <location>
        <begin position="245"/>
        <end position="267"/>
    </location>
</feature>
<feature type="transmembrane region" description="Helical" evidence="7">
    <location>
        <begin position="85"/>
        <end position="108"/>
    </location>
</feature>
<feature type="transmembrane region" description="Helical" evidence="7">
    <location>
        <begin position="144"/>
        <end position="163"/>
    </location>
</feature>
<dbReference type="InterPro" id="IPR035906">
    <property type="entry name" value="MetI-like_sf"/>
</dbReference>
<keyword evidence="4 7" id="KW-0812">Transmembrane</keyword>
<dbReference type="InterPro" id="IPR000515">
    <property type="entry name" value="MetI-like"/>
</dbReference>
<evidence type="ECO:0000256" key="6">
    <source>
        <dbReference type="ARBA" id="ARBA00023136"/>
    </source>
</evidence>
<dbReference type="PANTHER" id="PTHR43386:SF25">
    <property type="entry name" value="PEPTIDE ABC TRANSPORTER PERMEASE PROTEIN"/>
    <property type="match status" value="1"/>
</dbReference>
<evidence type="ECO:0000256" key="3">
    <source>
        <dbReference type="ARBA" id="ARBA00022475"/>
    </source>
</evidence>
<evidence type="ECO:0000256" key="1">
    <source>
        <dbReference type="ARBA" id="ARBA00004651"/>
    </source>
</evidence>
<keyword evidence="3" id="KW-1003">Cell membrane</keyword>
<evidence type="ECO:0000256" key="4">
    <source>
        <dbReference type="ARBA" id="ARBA00022692"/>
    </source>
</evidence>
<dbReference type="RefSeq" id="WP_082924687.1">
    <property type="nucleotide sequence ID" value="NZ_BDDW01000010.1"/>
</dbReference>
<evidence type="ECO:0000313" key="9">
    <source>
        <dbReference type="EMBL" id="MDQ0104369.1"/>
    </source>
</evidence>
<feature type="domain" description="ABC transmembrane type-1" evidence="8">
    <location>
        <begin position="85"/>
        <end position="271"/>
    </location>
</feature>
<keyword evidence="5 7" id="KW-1133">Transmembrane helix</keyword>
<keyword evidence="10" id="KW-1185">Reference proteome</keyword>
<evidence type="ECO:0000313" key="10">
    <source>
        <dbReference type="Proteomes" id="UP001244563"/>
    </source>
</evidence>
<gene>
    <name evidence="9" type="ORF">J2T10_004043</name>
</gene>
<feature type="transmembrane region" description="Helical" evidence="7">
    <location>
        <begin position="206"/>
        <end position="225"/>
    </location>
</feature>
<name>A0ABT9TT14_PAENI</name>
<evidence type="ECO:0000256" key="7">
    <source>
        <dbReference type="RuleBase" id="RU363032"/>
    </source>
</evidence>
<dbReference type="InterPro" id="IPR050366">
    <property type="entry name" value="BP-dependent_transpt_permease"/>
</dbReference>
<sequence length="282" mass="29101">MTSITLKRRIPLGALHGTLSTTISIGVILVVLLATLLAPVIAPADPNQGDLLNTLAAPSISHPLGTDSAGRDVLSRLMHGGGTSLLGPLIIVLISTIIGTAMGLLAGYLGGAIDMILTRIWDLILSFPSLILAILLVAAFGPGYWSAVGALAFLYAPILSRVVRSAVLAERGKAYVEAARVQGFSGPRIAFGHILPNVLPGITAQATLNFGFSLLELAGLTFLGLGVQPPQADWGQMLLSGKEALAYGSFSEVIAASAVIVAMVVAFNITGEAFAKKAEGKQ</sequence>
<dbReference type="Pfam" id="PF00528">
    <property type="entry name" value="BPD_transp_1"/>
    <property type="match status" value="1"/>
</dbReference>
<dbReference type="PROSITE" id="PS50928">
    <property type="entry name" value="ABC_TM1"/>
    <property type="match status" value="1"/>
</dbReference>